<dbReference type="EMBL" id="AODQ01000088">
    <property type="protein sequence ID" value="EMR01822.1"/>
    <property type="molecule type" value="Genomic_DNA"/>
</dbReference>
<dbReference type="PANTHER" id="PTHR21666">
    <property type="entry name" value="PEPTIDASE-RELATED"/>
    <property type="match status" value="1"/>
</dbReference>
<sequence length="242" mass="26394">MLLISLYLVTTLLAAWLDPRHVEVEANRQLIELTLAVDSLETEVSRKEAFIQSFQRLTTGAVAHDTLIAVAQDPLPAGGKEEEDEGYSLTGVDSLLRAEFEGSGVDERLLLSNSASELQEIYFLAPIASGLVSSPYNAKIKHLGIDIVAKQNEAVKASADGTILFASWTQKDGYVMAIQHRANVVTLYKHNSALLKEAGDFVRAGEIVAIIGNTGELTTGPHLHFELWYNGNPVNPEDFVSF</sequence>
<dbReference type="InterPro" id="IPR011055">
    <property type="entry name" value="Dup_hybrid_motif"/>
</dbReference>
<dbReference type="InterPro" id="IPR050570">
    <property type="entry name" value="Cell_wall_metabolism_enzyme"/>
</dbReference>
<dbReference type="GO" id="GO:0004222">
    <property type="term" value="F:metalloendopeptidase activity"/>
    <property type="evidence" value="ECO:0007669"/>
    <property type="project" value="TreeGrafter"/>
</dbReference>
<dbReference type="Pfam" id="PF01551">
    <property type="entry name" value="Peptidase_M23"/>
    <property type="match status" value="1"/>
</dbReference>
<proteinExistence type="predicted"/>
<evidence type="ECO:0000256" key="1">
    <source>
        <dbReference type="ARBA" id="ARBA00022729"/>
    </source>
</evidence>
<gene>
    <name evidence="3" type="primary">envC_2</name>
    <name evidence="3" type="ORF">ADICEAN_03054</name>
</gene>
<protein>
    <submittedName>
        <fullName evidence="3">Septal ring factor</fullName>
    </submittedName>
</protein>
<dbReference type="InterPro" id="IPR016047">
    <property type="entry name" value="M23ase_b-sheet_dom"/>
</dbReference>
<dbReference type="Gene3D" id="2.70.70.10">
    <property type="entry name" value="Glucose Permease (Domain IIA)"/>
    <property type="match status" value="1"/>
</dbReference>
<reference evidence="3 4" key="1">
    <citation type="journal article" date="2013" name="Genome Announc.">
        <title>Draft Genome Sequence of Cesiribacter andamanensis Strain AMV16T, Isolated from a Soil Sample from a Mud Volcano in the Andaman Islands, India.</title>
        <authorList>
            <person name="Shivaji S."/>
            <person name="Ara S."/>
            <person name="Begum Z."/>
            <person name="Srinivas T.N."/>
            <person name="Singh A."/>
            <person name="Kumar Pinnaka A."/>
        </authorList>
    </citation>
    <scope>NUCLEOTIDE SEQUENCE [LARGE SCALE GENOMIC DNA]</scope>
    <source>
        <strain evidence="3 4">AMV16</strain>
    </source>
</reference>
<dbReference type="RefSeq" id="WP_009196440.1">
    <property type="nucleotide sequence ID" value="NZ_AODQ01000088.1"/>
</dbReference>
<dbReference type="Proteomes" id="UP000011910">
    <property type="component" value="Unassembled WGS sequence"/>
</dbReference>
<dbReference type="eggNOG" id="COG0739">
    <property type="taxonomic scope" value="Bacteria"/>
</dbReference>
<dbReference type="CDD" id="cd12797">
    <property type="entry name" value="M23_peptidase"/>
    <property type="match status" value="1"/>
</dbReference>
<comment type="caution">
    <text evidence="3">The sequence shown here is derived from an EMBL/GenBank/DDBJ whole genome shotgun (WGS) entry which is preliminary data.</text>
</comment>
<feature type="domain" description="M23ase beta-sheet core" evidence="2">
    <location>
        <begin position="141"/>
        <end position="236"/>
    </location>
</feature>
<evidence type="ECO:0000313" key="4">
    <source>
        <dbReference type="Proteomes" id="UP000011910"/>
    </source>
</evidence>
<keyword evidence="1" id="KW-0732">Signal</keyword>
<keyword evidence="4" id="KW-1185">Reference proteome</keyword>
<name>M7N3G4_9BACT</name>
<evidence type="ECO:0000259" key="2">
    <source>
        <dbReference type="Pfam" id="PF01551"/>
    </source>
</evidence>
<dbReference type="STRING" id="1279009.ADICEAN_03054"/>
<dbReference type="AlphaFoldDB" id="M7N3G4"/>
<dbReference type="PANTHER" id="PTHR21666:SF289">
    <property type="entry name" value="L-ALA--D-GLU ENDOPEPTIDASE"/>
    <property type="match status" value="1"/>
</dbReference>
<evidence type="ECO:0000313" key="3">
    <source>
        <dbReference type="EMBL" id="EMR01822.1"/>
    </source>
</evidence>
<accession>M7N3G4</accession>
<dbReference type="SUPFAM" id="SSF51261">
    <property type="entry name" value="Duplicated hybrid motif"/>
    <property type="match status" value="1"/>
</dbReference>
<organism evidence="3 4">
    <name type="scientific">Cesiribacter andamanensis AMV16</name>
    <dbReference type="NCBI Taxonomy" id="1279009"/>
    <lineage>
        <taxon>Bacteria</taxon>
        <taxon>Pseudomonadati</taxon>
        <taxon>Bacteroidota</taxon>
        <taxon>Cytophagia</taxon>
        <taxon>Cytophagales</taxon>
        <taxon>Cesiribacteraceae</taxon>
        <taxon>Cesiribacter</taxon>
    </lineage>
</organism>